<evidence type="ECO:0000256" key="1">
    <source>
        <dbReference type="ARBA" id="ARBA00025758"/>
    </source>
</evidence>
<proteinExistence type="inferred from homology"/>
<feature type="region of interest" description="Disordered" evidence="2">
    <location>
        <begin position="361"/>
        <end position="383"/>
    </location>
</feature>
<evidence type="ECO:0000256" key="2">
    <source>
        <dbReference type="SAM" id="MobiDB-lite"/>
    </source>
</evidence>
<sequence>MAETSSLDLDEPEPETKYRDVENKSDRAVEKEDHQHDQKQNPTAEDQTRNPNKPRELEPTTTTTTTEEAVESQTCLVVKKKQLLEELEAMIMPVKTSNSDNGGVAKEEVKTKPSGRRLRAMKRAIANQIGETHGGEGTAKRVYSREVMEALRFVKMEQQRKIWENVLTAIGPFGDNETSNLASSKHHKGTHFNFGNNQSIGKKEESPAILVNKIAETHPGEGTKMIYSREVMEALRFVNMEEQRKIWTHVLMGSGPVLPEEECPAILNEIFETHCGGGKKVIYSREVMEALRFVNMEEQRKMWKHVLTGLGPVVQKEYKNLARSKHHKSTRKKEESPAILNNLPEVCSKDMDNGPTNMVRSETDDASPLNADCSNVVGDEDNYTDVEGEYDKEDDSDDDYASIQRPAFVIEGEPNFDSGPPEDGLEYLRRVRWEAAQIPKVRVAKLDRSKLKKEQSDYMPKIPEIAKCPEHLLPSKQWEGAFLAEFSQLRLSFSRLETSRDLLSESYHHQPYGGISLESSEKCKTKIHSEQSGDCSSSENADDGLSGLSNDEDNKISSEPELSTPKSFVNEYSGNYPLLSLILKMDSVARVSMLKKRISSFCGMNTMSRSDCMWLFALSAVVDTPIDADTSASLRSLLRKCADLLAGKVETDDEVVMLNILATISGRYFGQLES</sequence>
<feature type="region of interest" description="Disordered" evidence="2">
    <location>
        <begin position="180"/>
        <end position="199"/>
    </location>
</feature>
<dbReference type="Gene3D" id="1.20.58.1070">
    <property type="match status" value="1"/>
</dbReference>
<dbReference type="GO" id="GO:0032797">
    <property type="term" value="C:SMN complex"/>
    <property type="evidence" value="ECO:0007669"/>
    <property type="project" value="TreeGrafter"/>
</dbReference>
<dbReference type="STRING" id="3476.A0A2P5BKQ2"/>
<dbReference type="AlphaFoldDB" id="A0A2P5BKQ2"/>
<feature type="region of interest" description="Disordered" evidence="2">
    <location>
        <begin position="1"/>
        <end position="71"/>
    </location>
</feature>
<keyword evidence="4" id="KW-1185">Reference proteome</keyword>
<protein>
    <submittedName>
        <fullName evidence="3">Gem-associated protein</fullName>
    </submittedName>
</protein>
<dbReference type="InterPro" id="IPR035426">
    <property type="entry name" value="Gemin2/Brr1"/>
</dbReference>
<feature type="compositionally biased region" description="Polar residues" evidence="2">
    <location>
        <begin position="40"/>
        <end position="51"/>
    </location>
</feature>
<feature type="compositionally biased region" description="Basic and acidic residues" evidence="2">
    <location>
        <begin position="14"/>
        <end position="39"/>
    </location>
</feature>
<accession>A0A2P5BKQ2</accession>
<dbReference type="PANTHER" id="PTHR12794:SF0">
    <property type="entry name" value="GEM-ASSOCIATED PROTEIN 2"/>
    <property type="match status" value="1"/>
</dbReference>
<name>A0A2P5BKQ2_PARAD</name>
<dbReference type="OrthoDB" id="428895at2759"/>
<dbReference type="GO" id="GO:0000387">
    <property type="term" value="P:spliceosomal snRNP assembly"/>
    <property type="evidence" value="ECO:0007669"/>
    <property type="project" value="InterPro"/>
</dbReference>
<dbReference type="GO" id="GO:0005634">
    <property type="term" value="C:nucleus"/>
    <property type="evidence" value="ECO:0007669"/>
    <property type="project" value="TreeGrafter"/>
</dbReference>
<dbReference type="EMBL" id="JXTB01000262">
    <property type="protein sequence ID" value="PON49377.1"/>
    <property type="molecule type" value="Genomic_DNA"/>
</dbReference>
<gene>
    <name evidence="3" type="ORF">PanWU01x14_230570</name>
</gene>
<organism evidence="3 4">
    <name type="scientific">Parasponia andersonii</name>
    <name type="common">Sponia andersonii</name>
    <dbReference type="NCBI Taxonomy" id="3476"/>
    <lineage>
        <taxon>Eukaryota</taxon>
        <taxon>Viridiplantae</taxon>
        <taxon>Streptophyta</taxon>
        <taxon>Embryophyta</taxon>
        <taxon>Tracheophyta</taxon>
        <taxon>Spermatophyta</taxon>
        <taxon>Magnoliopsida</taxon>
        <taxon>eudicotyledons</taxon>
        <taxon>Gunneridae</taxon>
        <taxon>Pentapetalae</taxon>
        <taxon>rosids</taxon>
        <taxon>fabids</taxon>
        <taxon>Rosales</taxon>
        <taxon>Cannabaceae</taxon>
        <taxon>Parasponia</taxon>
    </lineage>
</organism>
<dbReference type="Pfam" id="PF04938">
    <property type="entry name" value="SIP1"/>
    <property type="match status" value="1"/>
</dbReference>
<evidence type="ECO:0000313" key="3">
    <source>
        <dbReference type="EMBL" id="PON49377.1"/>
    </source>
</evidence>
<dbReference type="Proteomes" id="UP000237105">
    <property type="component" value="Unassembled WGS sequence"/>
</dbReference>
<evidence type="ECO:0000313" key="4">
    <source>
        <dbReference type="Proteomes" id="UP000237105"/>
    </source>
</evidence>
<comment type="caution">
    <text evidence="3">The sequence shown here is derived from an EMBL/GenBank/DDBJ whole genome shotgun (WGS) entry which is preliminary data.</text>
</comment>
<reference evidence="4" key="1">
    <citation type="submission" date="2016-06" db="EMBL/GenBank/DDBJ databases">
        <title>Parallel loss of symbiosis genes in relatives of nitrogen-fixing non-legume Parasponia.</title>
        <authorList>
            <person name="Van Velzen R."/>
            <person name="Holmer R."/>
            <person name="Bu F."/>
            <person name="Rutten L."/>
            <person name="Van Zeijl A."/>
            <person name="Liu W."/>
            <person name="Santuari L."/>
            <person name="Cao Q."/>
            <person name="Sharma T."/>
            <person name="Shen D."/>
            <person name="Roswanjaya Y."/>
            <person name="Wardhani T."/>
            <person name="Kalhor M.S."/>
            <person name="Jansen J."/>
            <person name="Van den Hoogen J."/>
            <person name="Gungor B."/>
            <person name="Hartog M."/>
            <person name="Hontelez J."/>
            <person name="Verver J."/>
            <person name="Yang W.-C."/>
            <person name="Schijlen E."/>
            <person name="Repin R."/>
            <person name="Schilthuizen M."/>
            <person name="Schranz E."/>
            <person name="Heidstra R."/>
            <person name="Miyata K."/>
            <person name="Fedorova E."/>
            <person name="Kohlen W."/>
            <person name="Bisseling T."/>
            <person name="Smit S."/>
            <person name="Geurts R."/>
        </authorList>
    </citation>
    <scope>NUCLEOTIDE SEQUENCE [LARGE SCALE GENOMIC DNA]</scope>
    <source>
        <strain evidence="4">cv. WU1-14</strain>
    </source>
</reference>
<dbReference type="PANTHER" id="PTHR12794">
    <property type="entry name" value="GEMIN2"/>
    <property type="match status" value="1"/>
</dbReference>
<feature type="region of interest" description="Disordered" evidence="2">
    <location>
        <begin position="528"/>
        <end position="565"/>
    </location>
</feature>
<comment type="similarity">
    <text evidence="1">Belongs to the gemin-2 family.</text>
</comment>